<accession>A0A6M0H0S0</accession>
<keyword evidence="3" id="KW-0597">Phosphoprotein</keyword>
<name>A0A6M0H0S0_9CLOT</name>
<dbReference type="EMBL" id="JAAGPU010000005">
    <property type="protein sequence ID" value="NEU04097.1"/>
    <property type="molecule type" value="Genomic_DNA"/>
</dbReference>
<evidence type="ECO:0000259" key="11">
    <source>
        <dbReference type="PROSITE" id="PS50113"/>
    </source>
</evidence>
<dbReference type="CDD" id="cd00075">
    <property type="entry name" value="HATPase"/>
    <property type="match status" value="1"/>
</dbReference>
<evidence type="ECO:0000256" key="7">
    <source>
        <dbReference type="ARBA" id="ARBA00022840"/>
    </source>
</evidence>
<feature type="domain" description="Histidine kinase" evidence="9">
    <location>
        <begin position="549"/>
        <end position="772"/>
    </location>
</feature>
<dbReference type="Pfam" id="PF08447">
    <property type="entry name" value="PAS_3"/>
    <property type="match status" value="1"/>
</dbReference>
<dbReference type="Gene3D" id="1.10.287.130">
    <property type="match status" value="1"/>
</dbReference>
<keyword evidence="8" id="KW-0902">Two-component regulatory system</keyword>
<evidence type="ECO:0000256" key="6">
    <source>
        <dbReference type="ARBA" id="ARBA00022777"/>
    </source>
</evidence>
<evidence type="ECO:0000256" key="4">
    <source>
        <dbReference type="ARBA" id="ARBA00022679"/>
    </source>
</evidence>
<keyword evidence="13" id="KW-1185">Reference proteome</keyword>
<dbReference type="PANTHER" id="PTHR43711:SF26">
    <property type="entry name" value="SENSOR HISTIDINE KINASE RCSC"/>
    <property type="match status" value="1"/>
</dbReference>
<dbReference type="PROSITE" id="PS50113">
    <property type="entry name" value="PAC"/>
    <property type="match status" value="1"/>
</dbReference>
<dbReference type="Pfam" id="PF02518">
    <property type="entry name" value="HATPase_c"/>
    <property type="match status" value="1"/>
</dbReference>
<dbReference type="AlphaFoldDB" id="A0A6M0H0S0"/>
<dbReference type="GO" id="GO:0005524">
    <property type="term" value="F:ATP binding"/>
    <property type="evidence" value="ECO:0007669"/>
    <property type="project" value="UniProtKB-KW"/>
</dbReference>
<comment type="catalytic activity">
    <reaction evidence="1">
        <text>ATP + protein L-histidine = ADP + protein N-phospho-L-histidine.</text>
        <dbReference type="EC" id="2.7.13.3"/>
    </reaction>
</comment>
<keyword evidence="7" id="KW-0067">ATP-binding</keyword>
<dbReference type="SUPFAM" id="SSF47384">
    <property type="entry name" value="Homodimeric domain of signal transducing histidine kinase"/>
    <property type="match status" value="1"/>
</dbReference>
<dbReference type="PROSITE" id="PS50109">
    <property type="entry name" value="HIS_KIN"/>
    <property type="match status" value="1"/>
</dbReference>
<dbReference type="InterPro" id="IPR050736">
    <property type="entry name" value="Sensor_HK_Regulatory"/>
</dbReference>
<sequence>MNLIYNTLDEGILIIDKYGKINFGNKSLLKRLGYDEIEIKSLKLQEIICKDEKKILDIIKNKENVNDLDIELYCKSKSILFFRSKIILDKWKGEDCRVLVLKEKSKRPYIMEDLEYLLDTIPYGAWMKNVDGVYIYANDAYASRFGRTRYEILGEFDEDFWGEELSIGFRRDDNEVVKSKTPKLLEEKVKHNGYDQWLETYKAPIFDEEGNVKCTIGITRDITISKKMQEELVRNKTNIDSLHNMIDKIKNYTAPYELLKNIGEELLNYLGADGISIFIYDEQNTTLFKAIQFGMAEKIFKDCEKVKISKALEEKLVKVKEGNGDYIENRYEKVFKNCNIQLENVNYKKCYTITFNKELIGILTMSYKKDNEPKLKQDDFINSTCDELGVIIKNYMLSEALKKEFDKRLKTERELELFLETAVDIVCIIGADGYFKSVTFQCVKTLGWSQEELLSMDFRTLIHPDDVDGIVKVSGLSQLMGDVKRFINRYKCKNGGYRWLQVSSNVIPERNVAIATAIDITEERELEEEKKTLEKTVALESLKNELFANVSHEFKTPLNIILTTTQLLLESKKNSCENFNDLDLNRYMKSIRQNSYRLLRLVNNFIDITKIDAGYYKLHLGNYNIVSVIEDITLSVAEYVENKGIELIFDTNVEEQIIACDPDKVERIMLNLLSNAIKYTDENGKIQVNFISKEDKIVVSVKDNGVGISKENLNIIFDRFKQDDNAFKKRCEGSGIGLSLVKSLVNMHGGDIFVLSEINKGAEFIFDIPIKLIEGEFIEKEDNNLLNSKIEKCNIEFSDIYS</sequence>
<comment type="caution">
    <text evidence="12">The sequence shown here is derived from an EMBL/GenBank/DDBJ whole genome shotgun (WGS) entry which is preliminary data.</text>
</comment>
<keyword evidence="6" id="KW-0418">Kinase</keyword>
<dbReference type="InterPro" id="IPR013655">
    <property type="entry name" value="PAS_fold_3"/>
</dbReference>
<dbReference type="InterPro" id="IPR013656">
    <property type="entry name" value="PAS_4"/>
</dbReference>
<dbReference type="Pfam" id="PF13426">
    <property type="entry name" value="PAS_9"/>
    <property type="match status" value="1"/>
</dbReference>
<dbReference type="InterPro" id="IPR004358">
    <property type="entry name" value="Sig_transdc_His_kin-like_C"/>
</dbReference>
<gene>
    <name evidence="12" type="ORF">G3M99_04345</name>
</gene>
<dbReference type="Gene3D" id="3.30.450.20">
    <property type="entry name" value="PAS domain"/>
    <property type="match status" value="3"/>
</dbReference>
<dbReference type="GO" id="GO:0000155">
    <property type="term" value="F:phosphorelay sensor kinase activity"/>
    <property type="evidence" value="ECO:0007669"/>
    <property type="project" value="InterPro"/>
</dbReference>
<dbReference type="SUPFAM" id="SSF55874">
    <property type="entry name" value="ATPase domain of HSP90 chaperone/DNA topoisomerase II/histidine kinase"/>
    <property type="match status" value="1"/>
</dbReference>
<dbReference type="Pfam" id="PF00512">
    <property type="entry name" value="HisKA"/>
    <property type="match status" value="1"/>
</dbReference>
<dbReference type="InterPro" id="IPR003594">
    <property type="entry name" value="HATPase_dom"/>
</dbReference>
<dbReference type="InterPro" id="IPR003661">
    <property type="entry name" value="HisK_dim/P_dom"/>
</dbReference>
<dbReference type="FunFam" id="3.30.565.10:FF:000037">
    <property type="entry name" value="Hybrid sensor histidine kinase/response regulator"/>
    <property type="match status" value="1"/>
</dbReference>
<dbReference type="PANTHER" id="PTHR43711">
    <property type="entry name" value="TWO-COMPONENT HISTIDINE KINASE"/>
    <property type="match status" value="1"/>
</dbReference>
<dbReference type="InterPro" id="IPR036097">
    <property type="entry name" value="HisK_dim/P_sf"/>
</dbReference>
<evidence type="ECO:0000256" key="2">
    <source>
        <dbReference type="ARBA" id="ARBA00012438"/>
    </source>
</evidence>
<dbReference type="InterPro" id="IPR036890">
    <property type="entry name" value="HATPase_C_sf"/>
</dbReference>
<dbReference type="SMART" id="SM00388">
    <property type="entry name" value="HisKA"/>
    <property type="match status" value="1"/>
</dbReference>
<feature type="domain" description="PAC" evidence="11">
    <location>
        <begin position="178"/>
        <end position="234"/>
    </location>
</feature>
<dbReference type="SMART" id="SM00086">
    <property type="entry name" value="PAC"/>
    <property type="match status" value="1"/>
</dbReference>
<dbReference type="InterPro" id="IPR000014">
    <property type="entry name" value="PAS"/>
</dbReference>
<reference evidence="12 13" key="1">
    <citation type="submission" date="2020-02" db="EMBL/GenBank/DDBJ databases">
        <title>Genome assembly of a novel Clostridium senegalense strain.</title>
        <authorList>
            <person name="Gupta T.B."/>
            <person name="Jauregui R."/>
            <person name="Maclean P."/>
            <person name="Nawarathana A."/>
            <person name="Brightwell G."/>
        </authorList>
    </citation>
    <scope>NUCLEOTIDE SEQUENCE [LARGE SCALE GENOMIC DNA]</scope>
    <source>
        <strain evidence="12 13">AGRFS4</strain>
    </source>
</reference>
<dbReference type="Pfam" id="PF08448">
    <property type="entry name" value="PAS_4"/>
    <property type="match status" value="1"/>
</dbReference>
<dbReference type="CDD" id="cd00130">
    <property type="entry name" value="PAS"/>
    <property type="match status" value="2"/>
</dbReference>
<evidence type="ECO:0000259" key="10">
    <source>
        <dbReference type="PROSITE" id="PS50112"/>
    </source>
</evidence>
<dbReference type="RefSeq" id="WP_199869318.1">
    <property type="nucleotide sequence ID" value="NZ_JAAGPU010000005.1"/>
</dbReference>
<dbReference type="CDD" id="cd00082">
    <property type="entry name" value="HisKA"/>
    <property type="match status" value="1"/>
</dbReference>
<evidence type="ECO:0000313" key="13">
    <source>
        <dbReference type="Proteomes" id="UP000481872"/>
    </source>
</evidence>
<evidence type="ECO:0000256" key="3">
    <source>
        <dbReference type="ARBA" id="ARBA00022553"/>
    </source>
</evidence>
<dbReference type="Gene3D" id="3.30.565.10">
    <property type="entry name" value="Histidine kinase-like ATPase, C-terminal domain"/>
    <property type="match status" value="1"/>
</dbReference>
<feature type="domain" description="PAS" evidence="10">
    <location>
        <begin position="411"/>
        <end position="483"/>
    </location>
</feature>
<evidence type="ECO:0000313" key="12">
    <source>
        <dbReference type="EMBL" id="NEU04097.1"/>
    </source>
</evidence>
<dbReference type="PROSITE" id="PS50112">
    <property type="entry name" value="PAS"/>
    <property type="match status" value="3"/>
</dbReference>
<dbReference type="InterPro" id="IPR000700">
    <property type="entry name" value="PAS-assoc_C"/>
</dbReference>
<feature type="domain" description="PAS" evidence="10">
    <location>
        <begin position="1"/>
        <end position="39"/>
    </location>
</feature>
<evidence type="ECO:0000256" key="8">
    <source>
        <dbReference type="ARBA" id="ARBA00023012"/>
    </source>
</evidence>
<proteinExistence type="predicted"/>
<dbReference type="SMART" id="SM00091">
    <property type="entry name" value="PAS"/>
    <property type="match status" value="2"/>
</dbReference>
<organism evidence="12 13">
    <name type="scientific">Clostridium senegalense</name>
    <dbReference type="NCBI Taxonomy" id="1465809"/>
    <lineage>
        <taxon>Bacteria</taxon>
        <taxon>Bacillati</taxon>
        <taxon>Bacillota</taxon>
        <taxon>Clostridia</taxon>
        <taxon>Eubacteriales</taxon>
        <taxon>Clostridiaceae</taxon>
        <taxon>Clostridium</taxon>
    </lineage>
</organism>
<keyword evidence="4" id="KW-0808">Transferase</keyword>
<dbReference type="NCBIfam" id="TIGR00229">
    <property type="entry name" value="sensory_box"/>
    <property type="match status" value="2"/>
</dbReference>
<feature type="domain" description="PAS" evidence="10">
    <location>
        <begin position="110"/>
        <end position="188"/>
    </location>
</feature>
<evidence type="ECO:0000256" key="5">
    <source>
        <dbReference type="ARBA" id="ARBA00022741"/>
    </source>
</evidence>
<dbReference type="SMART" id="SM00387">
    <property type="entry name" value="HATPase_c"/>
    <property type="match status" value="1"/>
</dbReference>
<evidence type="ECO:0000256" key="1">
    <source>
        <dbReference type="ARBA" id="ARBA00000085"/>
    </source>
</evidence>
<evidence type="ECO:0000259" key="9">
    <source>
        <dbReference type="PROSITE" id="PS50109"/>
    </source>
</evidence>
<dbReference type="Proteomes" id="UP000481872">
    <property type="component" value="Unassembled WGS sequence"/>
</dbReference>
<dbReference type="SUPFAM" id="SSF55781">
    <property type="entry name" value="GAF domain-like"/>
    <property type="match status" value="1"/>
</dbReference>
<dbReference type="Gene3D" id="3.30.450.40">
    <property type="match status" value="1"/>
</dbReference>
<dbReference type="InterPro" id="IPR005467">
    <property type="entry name" value="His_kinase_dom"/>
</dbReference>
<dbReference type="EC" id="2.7.13.3" evidence="2"/>
<dbReference type="SUPFAM" id="SSF55785">
    <property type="entry name" value="PYP-like sensor domain (PAS domain)"/>
    <property type="match status" value="2"/>
</dbReference>
<dbReference type="PRINTS" id="PR00344">
    <property type="entry name" value="BCTRLSENSOR"/>
</dbReference>
<protein>
    <recommendedName>
        <fullName evidence="2">histidine kinase</fullName>
        <ecNumber evidence="2">2.7.13.3</ecNumber>
    </recommendedName>
</protein>
<dbReference type="InterPro" id="IPR029016">
    <property type="entry name" value="GAF-like_dom_sf"/>
</dbReference>
<keyword evidence="5" id="KW-0547">Nucleotide-binding</keyword>
<dbReference type="InterPro" id="IPR035965">
    <property type="entry name" value="PAS-like_dom_sf"/>
</dbReference>
<dbReference type="InterPro" id="IPR001610">
    <property type="entry name" value="PAC"/>
</dbReference>